<keyword evidence="3" id="KW-0963">Cytoplasm</keyword>
<dbReference type="EMBL" id="RJVO01000003">
    <property type="protein sequence ID" value="ROH90808.1"/>
    <property type="molecule type" value="Genomic_DNA"/>
</dbReference>
<organism evidence="6 7">
    <name type="scientific">Stagnimonas aquatica</name>
    <dbReference type="NCBI Taxonomy" id="2689987"/>
    <lineage>
        <taxon>Bacteria</taxon>
        <taxon>Pseudomonadati</taxon>
        <taxon>Pseudomonadota</taxon>
        <taxon>Gammaproteobacteria</taxon>
        <taxon>Nevskiales</taxon>
        <taxon>Nevskiaceae</taxon>
        <taxon>Stagnimonas</taxon>
    </lineage>
</organism>
<dbReference type="GO" id="GO:0005829">
    <property type="term" value="C:cytosol"/>
    <property type="evidence" value="ECO:0007669"/>
    <property type="project" value="TreeGrafter"/>
</dbReference>
<keyword evidence="7" id="KW-1185">Reference proteome</keyword>
<proteinExistence type="predicted"/>
<dbReference type="Proteomes" id="UP000282106">
    <property type="component" value="Unassembled WGS sequence"/>
</dbReference>
<dbReference type="Gene3D" id="2.30.30.40">
    <property type="entry name" value="SH3 Domains"/>
    <property type="match status" value="1"/>
</dbReference>
<dbReference type="InterPro" id="IPR002545">
    <property type="entry name" value="CheW-lke_dom"/>
</dbReference>
<evidence type="ECO:0000256" key="1">
    <source>
        <dbReference type="ARBA" id="ARBA00004496"/>
    </source>
</evidence>
<dbReference type="FunCoup" id="A0A3N0VET5">
    <property type="interactions" value="177"/>
</dbReference>
<reference evidence="6 7" key="1">
    <citation type="submission" date="2018-10" db="EMBL/GenBank/DDBJ databases">
        <authorList>
            <person name="Chen W.-M."/>
        </authorList>
    </citation>
    <scope>NUCLEOTIDE SEQUENCE [LARGE SCALE GENOMIC DNA]</scope>
    <source>
        <strain evidence="6 7">THS-13</strain>
    </source>
</reference>
<gene>
    <name evidence="6" type="ORF">ED208_07395</name>
</gene>
<dbReference type="FunFam" id="2.40.50.180:FF:000002">
    <property type="entry name" value="Chemotaxis protein CheW"/>
    <property type="match status" value="1"/>
</dbReference>
<dbReference type="SUPFAM" id="SSF50341">
    <property type="entry name" value="CheW-like"/>
    <property type="match status" value="1"/>
</dbReference>
<sequence length="176" mass="19241">MNPPVFDSHNAAIAQAGGNPSEAAVREYLTFTLGAEEYGVDILKVQEIRGYDAVTRIPDAPDFIKGVINLRGTIVPVVDMRLKFKLGRAEYNEFTVMIILNIARRVVGMVVDGVSDVMQLTAEQIRPAPEFGSAINTRYITGLGTLDSRMLILVDIEKLMSGSDMALMDAHAQSLQ</sequence>
<feature type="domain" description="CheW-like" evidence="5">
    <location>
        <begin position="25"/>
        <end position="165"/>
    </location>
</feature>
<dbReference type="PANTHER" id="PTHR22617">
    <property type="entry name" value="CHEMOTAXIS SENSOR HISTIDINE KINASE-RELATED"/>
    <property type="match status" value="1"/>
</dbReference>
<dbReference type="InParanoid" id="A0A3N0VET5"/>
<evidence type="ECO:0000313" key="6">
    <source>
        <dbReference type="EMBL" id="ROH90808.1"/>
    </source>
</evidence>
<dbReference type="InterPro" id="IPR039315">
    <property type="entry name" value="CheW"/>
</dbReference>
<dbReference type="InterPro" id="IPR036061">
    <property type="entry name" value="CheW-like_dom_sf"/>
</dbReference>
<evidence type="ECO:0000313" key="7">
    <source>
        <dbReference type="Proteomes" id="UP000282106"/>
    </source>
</evidence>
<evidence type="ECO:0000259" key="5">
    <source>
        <dbReference type="PROSITE" id="PS50851"/>
    </source>
</evidence>
<dbReference type="PROSITE" id="PS50851">
    <property type="entry name" value="CHEW"/>
    <property type="match status" value="1"/>
</dbReference>
<keyword evidence="4" id="KW-0145">Chemotaxis</keyword>
<dbReference type="CDD" id="cd00732">
    <property type="entry name" value="CheW"/>
    <property type="match status" value="1"/>
</dbReference>
<comment type="caution">
    <text evidence="6">The sequence shown here is derived from an EMBL/GenBank/DDBJ whole genome shotgun (WGS) entry which is preliminary data.</text>
</comment>
<dbReference type="Gene3D" id="2.40.50.180">
    <property type="entry name" value="CheA-289, Domain 4"/>
    <property type="match status" value="1"/>
</dbReference>
<evidence type="ECO:0000256" key="3">
    <source>
        <dbReference type="ARBA" id="ARBA00022490"/>
    </source>
</evidence>
<dbReference type="GO" id="GO:0007165">
    <property type="term" value="P:signal transduction"/>
    <property type="evidence" value="ECO:0007669"/>
    <property type="project" value="InterPro"/>
</dbReference>
<evidence type="ECO:0000256" key="4">
    <source>
        <dbReference type="ARBA" id="ARBA00022500"/>
    </source>
</evidence>
<name>A0A3N0VET5_9GAMM</name>
<dbReference type="SMART" id="SM00260">
    <property type="entry name" value="CheW"/>
    <property type="match status" value="1"/>
</dbReference>
<accession>A0A3N0VET5</accession>
<dbReference type="GO" id="GO:0006935">
    <property type="term" value="P:chemotaxis"/>
    <property type="evidence" value="ECO:0007669"/>
    <property type="project" value="UniProtKB-KW"/>
</dbReference>
<dbReference type="Pfam" id="PF01584">
    <property type="entry name" value="CheW"/>
    <property type="match status" value="1"/>
</dbReference>
<protein>
    <recommendedName>
        <fullName evidence="2">Chemotaxis protein CheW</fullName>
    </recommendedName>
</protein>
<comment type="subcellular location">
    <subcellularLocation>
        <location evidence="1">Cytoplasm</location>
    </subcellularLocation>
</comment>
<dbReference type="RefSeq" id="WP_123211262.1">
    <property type="nucleotide sequence ID" value="NZ_RJVO01000003.1"/>
</dbReference>
<dbReference type="AlphaFoldDB" id="A0A3N0VET5"/>
<dbReference type="PANTHER" id="PTHR22617:SF45">
    <property type="entry name" value="CHEMOTAXIS PROTEIN CHEW"/>
    <property type="match status" value="1"/>
</dbReference>
<evidence type="ECO:0000256" key="2">
    <source>
        <dbReference type="ARBA" id="ARBA00021483"/>
    </source>
</evidence>